<dbReference type="InterPro" id="IPR029039">
    <property type="entry name" value="Flavoprotein-like_sf"/>
</dbReference>
<comment type="similarity">
    <text evidence="1">Belongs to the NAD(P)H dehydrogenase (quinone) family.</text>
</comment>
<organism evidence="4 5">
    <name type="scientific">Roseicyclus persicicus</name>
    <dbReference type="NCBI Taxonomy" id="2650661"/>
    <lineage>
        <taxon>Bacteria</taxon>
        <taxon>Pseudomonadati</taxon>
        <taxon>Pseudomonadota</taxon>
        <taxon>Alphaproteobacteria</taxon>
        <taxon>Rhodobacterales</taxon>
        <taxon>Roseobacteraceae</taxon>
        <taxon>Roseicyclus</taxon>
    </lineage>
</organism>
<evidence type="ECO:0000313" key="4">
    <source>
        <dbReference type="EMBL" id="NKX43000.1"/>
    </source>
</evidence>
<reference evidence="4 5" key="1">
    <citation type="submission" date="2020-04" db="EMBL/GenBank/DDBJ databases">
        <authorList>
            <person name="Yoon J."/>
        </authorList>
    </citation>
    <scope>NUCLEOTIDE SEQUENCE [LARGE SCALE GENOMIC DNA]</scope>
    <source>
        <strain evidence="4 5">KMU-115</strain>
    </source>
</reference>
<dbReference type="Proteomes" id="UP000526408">
    <property type="component" value="Unassembled WGS sequence"/>
</dbReference>
<proteinExistence type="inferred from homology"/>
<dbReference type="GO" id="GO:0003955">
    <property type="term" value="F:NAD(P)H dehydrogenase (quinone) activity"/>
    <property type="evidence" value="ECO:0007669"/>
    <property type="project" value="TreeGrafter"/>
</dbReference>
<dbReference type="Gene3D" id="3.40.50.360">
    <property type="match status" value="1"/>
</dbReference>
<evidence type="ECO:0000256" key="2">
    <source>
        <dbReference type="ARBA" id="ARBA00023002"/>
    </source>
</evidence>
<keyword evidence="2" id="KW-0560">Oxidoreductase</keyword>
<comment type="caution">
    <text evidence="4">The sequence shown here is derived from an EMBL/GenBank/DDBJ whole genome shotgun (WGS) entry which is preliminary data.</text>
</comment>
<name>A0A7X6JXF0_9RHOB</name>
<dbReference type="AlphaFoldDB" id="A0A7X6JXF0"/>
<dbReference type="InterPro" id="IPR003680">
    <property type="entry name" value="Flavodoxin_fold"/>
</dbReference>
<dbReference type="PANTHER" id="PTHR10204">
    <property type="entry name" value="NAD P H OXIDOREDUCTASE-RELATED"/>
    <property type="match status" value="1"/>
</dbReference>
<dbReference type="EMBL" id="JAAZQQ010000001">
    <property type="protein sequence ID" value="NKX43000.1"/>
    <property type="molecule type" value="Genomic_DNA"/>
</dbReference>
<gene>
    <name evidence="4" type="ORF">HCU73_00225</name>
</gene>
<evidence type="ECO:0000313" key="5">
    <source>
        <dbReference type="Proteomes" id="UP000526408"/>
    </source>
</evidence>
<sequence length="252" mass="27321">MRTTLIVLAHPERGSFCGAWAGASAAAAEAAGDRVLWSDLYAMGFQPAEGPGRYVEPLSPFDPLKAQERAAGAGRLPADVAAEVEKIRAADRVIFHFPLWWFAPPAMLKGWCDRALAHGAVHDVDRRFDTGLLRGKRALLCVTTGARASECGPDGKEGETRLLLWPLAYTLRYCGMEVAEPLIVHGVHGYHEGARKAELEARLEGVLDGQAAVLAGLGDRPLLPFNADAEFDGEGRLKREAPSHWPFIRHPG</sequence>
<protein>
    <submittedName>
        <fullName evidence="4">NAD(P)H-dependent oxidoreductase</fullName>
    </submittedName>
</protein>
<dbReference type="Pfam" id="PF02525">
    <property type="entry name" value="Flavodoxin_2"/>
    <property type="match status" value="1"/>
</dbReference>
<keyword evidence="5" id="KW-1185">Reference proteome</keyword>
<dbReference type="GO" id="GO:0005829">
    <property type="term" value="C:cytosol"/>
    <property type="evidence" value="ECO:0007669"/>
    <property type="project" value="TreeGrafter"/>
</dbReference>
<dbReference type="InterPro" id="IPR051545">
    <property type="entry name" value="NAD(P)H_dehydrogenase_qn"/>
</dbReference>
<dbReference type="SUPFAM" id="SSF52218">
    <property type="entry name" value="Flavoproteins"/>
    <property type="match status" value="1"/>
</dbReference>
<dbReference type="PANTHER" id="PTHR10204:SF34">
    <property type="entry name" value="NAD(P)H DEHYDROGENASE [QUINONE] 1 ISOFORM 1"/>
    <property type="match status" value="1"/>
</dbReference>
<accession>A0A7X6JXF0</accession>
<evidence type="ECO:0000256" key="1">
    <source>
        <dbReference type="ARBA" id="ARBA00006252"/>
    </source>
</evidence>
<evidence type="ECO:0000259" key="3">
    <source>
        <dbReference type="Pfam" id="PF02525"/>
    </source>
</evidence>
<feature type="domain" description="Flavodoxin-like fold" evidence="3">
    <location>
        <begin position="3"/>
        <end position="200"/>
    </location>
</feature>